<keyword evidence="6" id="KW-0378">Hydrolase</keyword>
<keyword evidence="7" id="KW-0044">Antibiotic</keyword>
<accession>A0ABY1U0G9</accession>
<organism evidence="12 13">
    <name type="scientific">Pseudomonas syringae pv. avii</name>
    <dbReference type="NCBI Taxonomy" id="663959"/>
    <lineage>
        <taxon>Bacteria</taxon>
        <taxon>Pseudomonadati</taxon>
        <taxon>Pseudomonadota</taxon>
        <taxon>Gammaproteobacteria</taxon>
        <taxon>Pseudomonadales</taxon>
        <taxon>Pseudomonadaceae</taxon>
        <taxon>Pseudomonas</taxon>
        <taxon>Pseudomonas syringae</taxon>
    </lineage>
</organism>
<evidence type="ECO:0000256" key="4">
    <source>
        <dbReference type="ARBA" id="ARBA00022722"/>
    </source>
</evidence>
<name>A0ABY1U0G9_PSESX</name>
<evidence type="ECO:0000313" key="13">
    <source>
        <dbReference type="Proteomes" id="UP000239665"/>
    </source>
</evidence>
<dbReference type="InterPro" id="IPR000290">
    <property type="entry name" value="Colicin_pyocin"/>
</dbReference>
<dbReference type="Gene3D" id="3.90.540.10">
    <property type="entry name" value="Colicin/pyocin, DNase domain"/>
    <property type="match status" value="1"/>
</dbReference>
<evidence type="ECO:0000256" key="10">
    <source>
        <dbReference type="SAM" id="Coils"/>
    </source>
</evidence>
<sequence>MELKQALKDYTQQEFSTLLSQIWTVRTDKAQHDKMIRHFDEIVDLSEGADLLFYPKADDFGNTFYSGIDRVISHIRTAYYQQGKTAFKDDILPEALSRASRTTSFNAQDHAIKKALQAEVKSQKIISRVNETLILTQEALDHFERLLKNCSTNFLIEKSEKFTLKDFLDVGEILSSLEVLRDKVIRSFSEHSRLKFDVSFALRIAALSSGQKQASQDIWIAAHQRIREGSDRHMAELARLEQRHAELHTQAQEVFRTVEKQQLRIAKATHSGPTTKVHTYFANIVEADNTPRILTLDPSKFSTYTRPIYGLDNAVQSAVAGIAWERASSNASLKASVVTFDFERPGCGDPFALESLIPIDGRDWHYLAESVAVVTMPFRIATGMTAMRHGSLHYGLANVEELAHAYVVSTNGVSISSEVRVLPAVWNSEQKTYRCICPGSAAKHIIWGTDTVPKEMIGPVTDAAETVSHGYLSVSRTPVLEELEIADEIYFNDVIIVFPEDTGRDPVYAIFKSNSEYPGIASGDGKPAAGNWLTAQSSPVPSLVAGQLRGKVFKRFSQLREAIWKLIAAAPELCMELSEQDLSLMQNGHPPTVPASQNSQPATYALRLISSYNEEDFYNMDNMMIIKTPV</sequence>
<evidence type="ECO:0000259" key="11">
    <source>
        <dbReference type="Pfam" id="PF06958"/>
    </source>
</evidence>
<evidence type="ECO:0000256" key="3">
    <source>
        <dbReference type="ARBA" id="ARBA00022529"/>
    </source>
</evidence>
<dbReference type="InterPro" id="IPR036302">
    <property type="entry name" value="Pyosin/cloacin_T_dom_sf"/>
</dbReference>
<keyword evidence="3" id="KW-0929">Antimicrobial</keyword>
<dbReference type="EMBL" id="LT963402">
    <property type="protein sequence ID" value="SOS24885.1"/>
    <property type="molecule type" value="Genomic_DNA"/>
</dbReference>
<dbReference type="Proteomes" id="UP000239665">
    <property type="component" value="Chromosome 1"/>
</dbReference>
<dbReference type="SUPFAM" id="SSF47345">
    <property type="entry name" value="Colicin E immunity proteins"/>
    <property type="match status" value="1"/>
</dbReference>
<dbReference type="SUPFAM" id="SSF69369">
    <property type="entry name" value="Cloacin translocation domain"/>
    <property type="match status" value="1"/>
</dbReference>
<gene>
    <name evidence="12" type="ORF">CFBP3846_00446</name>
</gene>
<keyword evidence="9" id="KW-0078">Bacteriocin</keyword>
<keyword evidence="10" id="KW-0175">Coiled coil</keyword>
<dbReference type="Pfam" id="PF21431">
    <property type="entry name" value="Col-Pyo_DNase"/>
    <property type="match status" value="1"/>
</dbReference>
<evidence type="ECO:0000313" key="12">
    <source>
        <dbReference type="EMBL" id="SOS24885.1"/>
    </source>
</evidence>
<keyword evidence="4" id="KW-0540">Nuclease</keyword>
<evidence type="ECO:0000256" key="2">
    <source>
        <dbReference type="ARBA" id="ARBA00009346"/>
    </source>
</evidence>
<evidence type="ECO:0000256" key="1">
    <source>
        <dbReference type="ARBA" id="ARBA00006811"/>
    </source>
</evidence>
<keyword evidence="13" id="KW-1185">Reference proteome</keyword>
<dbReference type="SUPFAM" id="SSF54060">
    <property type="entry name" value="His-Me finger endonucleases"/>
    <property type="match status" value="1"/>
</dbReference>
<evidence type="ECO:0000256" key="5">
    <source>
        <dbReference type="ARBA" id="ARBA00022759"/>
    </source>
</evidence>
<reference evidence="12 13" key="1">
    <citation type="submission" date="2017-11" db="EMBL/GenBank/DDBJ databases">
        <authorList>
            <person name="Blom J."/>
        </authorList>
    </citation>
    <scope>NUCLEOTIDE SEQUENCE [LARGE SCALE GENOMIC DNA]</scope>
    <source>
        <strain evidence="12 13">CFBP3846</strain>
    </source>
</reference>
<keyword evidence="8" id="KW-0079">Bacteriocin immunity</keyword>
<dbReference type="RefSeq" id="WP_060412456.1">
    <property type="nucleotide sequence ID" value="NZ_LIIJ01000059.1"/>
</dbReference>
<dbReference type="Pfam" id="PF06958">
    <property type="entry name" value="Pyocin_S"/>
    <property type="match status" value="1"/>
</dbReference>
<dbReference type="InterPro" id="IPR035900">
    <property type="entry name" value="Colicin_E_sf"/>
</dbReference>
<evidence type="ECO:0000256" key="6">
    <source>
        <dbReference type="ARBA" id="ARBA00022801"/>
    </source>
</evidence>
<evidence type="ECO:0000256" key="8">
    <source>
        <dbReference type="ARBA" id="ARBA00023025"/>
    </source>
</evidence>
<dbReference type="CDD" id="cd16363">
    <property type="entry name" value="Col_Im_like"/>
    <property type="match status" value="1"/>
</dbReference>
<comment type="similarity">
    <text evidence="1">Belongs to the colicin/pyosin nuclease family.</text>
</comment>
<evidence type="ECO:0000256" key="7">
    <source>
        <dbReference type="ARBA" id="ARBA00023022"/>
    </source>
</evidence>
<dbReference type="InterPro" id="IPR016128">
    <property type="entry name" value="Pyosin/cloacin_T_dom"/>
</dbReference>
<feature type="coiled-coil region" evidence="10">
    <location>
        <begin position="230"/>
        <end position="257"/>
    </location>
</feature>
<evidence type="ECO:0000256" key="9">
    <source>
        <dbReference type="ARBA" id="ARBA00023048"/>
    </source>
</evidence>
<keyword evidence="5" id="KW-0255">Endonuclease</keyword>
<proteinExistence type="inferred from homology"/>
<dbReference type="InterPro" id="IPR044925">
    <property type="entry name" value="His-Me_finger_sf"/>
</dbReference>
<dbReference type="InterPro" id="IPR037146">
    <property type="entry name" value="Colicin/pyocin_DNase_dom_sf"/>
</dbReference>
<dbReference type="Pfam" id="PF01320">
    <property type="entry name" value="Colicin_Pyocin"/>
    <property type="match status" value="1"/>
</dbReference>
<comment type="similarity">
    <text evidence="2">Belongs to the colicins ColE2/ColE8/ColE9 and pyocins S1/S2 family.</text>
</comment>
<feature type="domain" description="Pyosin/cloacin translocation" evidence="11">
    <location>
        <begin position="365"/>
        <end position="508"/>
    </location>
</feature>
<protein>
    <recommendedName>
        <fullName evidence="11">Pyosin/cloacin translocation domain-containing protein</fullName>
    </recommendedName>
</protein>
<dbReference type="Gene3D" id="1.10.1200.20">
    <property type="entry name" value="Colicin E immunity protein"/>
    <property type="match status" value="1"/>
</dbReference>